<dbReference type="PIRSF" id="PIRSF016578">
    <property type="entry name" value="HsaA"/>
    <property type="match status" value="1"/>
</dbReference>
<keyword evidence="10" id="KW-1185">Reference proteome</keyword>
<dbReference type="Pfam" id="PF02770">
    <property type="entry name" value="Acyl-CoA_dh_M"/>
    <property type="match status" value="1"/>
</dbReference>
<dbReference type="Proteomes" id="UP001419910">
    <property type="component" value="Unassembled WGS sequence"/>
</dbReference>
<organism evidence="9 10">
    <name type="scientific">Sphingomonas oligophenolica</name>
    <dbReference type="NCBI Taxonomy" id="301154"/>
    <lineage>
        <taxon>Bacteria</taxon>
        <taxon>Pseudomonadati</taxon>
        <taxon>Pseudomonadota</taxon>
        <taxon>Alphaproteobacteria</taxon>
        <taxon>Sphingomonadales</taxon>
        <taxon>Sphingomonadaceae</taxon>
        <taxon>Sphingomonas</taxon>
    </lineage>
</organism>
<feature type="domain" description="Acyl-CoA dehydrogenase/oxidase N-terminal" evidence="8">
    <location>
        <begin position="30"/>
        <end position="116"/>
    </location>
</feature>
<proteinExistence type="inferred from homology"/>
<evidence type="ECO:0000313" key="9">
    <source>
        <dbReference type="EMBL" id="MEN2793029.1"/>
    </source>
</evidence>
<evidence type="ECO:0000313" key="10">
    <source>
        <dbReference type="Proteomes" id="UP001419910"/>
    </source>
</evidence>
<dbReference type="InterPro" id="IPR046373">
    <property type="entry name" value="Acyl-CoA_Oxase/DH_mid-dom_sf"/>
</dbReference>
<evidence type="ECO:0000256" key="4">
    <source>
        <dbReference type="ARBA" id="ARBA00022827"/>
    </source>
</evidence>
<dbReference type="EMBL" id="JBDIME010000037">
    <property type="protein sequence ID" value="MEN2793029.1"/>
    <property type="molecule type" value="Genomic_DNA"/>
</dbReference>
<feature type="domain" description="Acyl-CoA dehydrogenase/oxidase C-terminal" evidence="6">
    <location>
        <begin position="222"/>
        <end position="371"/>
    </location>
</feature>
<evidence type="ECO:0000259" key="8">
    <source>
        <dbReference type="Pfam" id="PF02771"/>
    </source>
</evidence>
<accession>A0ABU9YB42</accession>
<dbReference type="SUPFAM" id="SSF56645">
    <property type="entry name" value="Acyl-CoA dehydrogenase NM domain-like"/>
    <property type="match status" value="1"/>
</dbReference>
<evidence type="ECO:0000256" key="1">
    <source>
        <dbReference type="ARBA" id="ARBA00001974"/>
    </source>
</evidence>
<evidence type="ECO:0000259" key="6">
    <source>
        <dbReference type="Pfam" id="PF00441"/>
    </source>
</evidence>
<dbReference type="PANTHER" id="PTHR43884:SF12">
    <property type="entry name" value="ISOVALERYL-COA DEHYDROGENASE, MITOCHONDRIAL-RELATED"/>
    <property type="match status" value="1"/>
</dbReference>
<dbReference type="InterPro" id="IPR006091">
    <property type="entry name" value="Acyl-CoA_Oxase/DH_mid-dom"/>
</dbReference>
<dbReference type="Gene3D" id="2.40.110.10">
    <property type="entry name" value="Butyryl-CoA Dehydrogenase, subunit A, domain 2"/>
    <property type="match status" value="1"/>
</dbReference>
<keyword evidence="4 5" id="KW-0274">FAD</keyword>
<evidence type="ECO:0000256" key="2">
    <source>
        <dbReference type="ARBA" id="ARBA00009347"/>
    </source>
</evidence>
<name>A0ABU9YB42_9SPHN</name>
<dbReference type="InterPro" id="IPR009100">
    <property type="entry name" value="AcylCoA_DH/oxidase_NM_dom_sf"/>
</dbReference>
<comment type="similarity">
    <text evidence="2 5">Belongs to the acyl-CoA dehydrogenase family.</text>
</comment>
<keyword evidence="3 5" id="KW-0285">Flavoprotein</keyword>
<dbReference type="InterPro" id="IPR013786">
    <property type="entry name" value="AcylCoA_DH/ox_N"/>
</dbReference>
<keyword evidence="5" id="KW-0560">Oxidoreductase</keyword>
<gene>
    <name evidence="9" type="ORF">ABC974_25620</name>
</gene>
<dbReference type="SUPFAM" id="SSF47203">
    <property type="entry name" value="Acyl-CoA dehydrogenase C-terminal domain-like"/>
    <property type="match status" value="1"/>
</dbReference>
<dbReference type="InterPro" id="IPR036250">
    <property type="entry name" value="AcylCo_DH-like_C"/>
</dbReference>
<comment type="cofactor">
    <cofactor evidence="1 5">
        <name>FAD</name>
        <dbReference type="ChEBI" id="CHEBI:57692"/>
    </cofactor>
</comment>
<evidence type="ECO:0000259" key="7">
    <source>
        <dbReference type="Pfam" id="PF02770"/>
    </source>
</evidence>
<reference evidence="9 10" key="1">
    <citation type="submission" date="2024-05" db="EMBL/GenBank/DDBJ databases">
        <authorList>
            <person name="Liu Q."/>
            <person name="Xin Y.-H."/>
        </authorList>
    </citation>
    <scope>NUCLEOTIDE SEQUENCE [LARGE SCALE GENOMIC DNA]</scope>
    <source>
        <strain evidence="9 10">CGMCC 1.10181</strain>
    </source>
</reference>
<evidence type="ECO:0000256" key="3">
    <source>
        <dbReference type="ARBA" id="ARBA00022630"/>
    </source>
</evidence>
<dbReference type="Gene3D" id="1.20.140.10">
    <property type="entry name" value="Butyryl-CoA Dehydrogenase, subunit A, domain 3"/>
    <property type="match status" value="1"/>
</dbReference>
<dbReference type="Pfam" id="PF02771">
    <property type="entry name" value="Acyl-CoA_dh_N"/>
    <property type="match status" value="1"/>
</dbReference>
<evidence type="ECO:0000256" key="5">
    <source>
        <dbReference type="RuleBase" id="RU362125"/>
    </source>
</evidence>
<dbReference type="Gene3D" id="1.10.540.10">
    <property type="entry name" value="Acyl-CoA dehydrogenase/oxidase, N-terminal domain"/>
    <property type="match status" value="1"/>
</dbReference>
<dbReference type="PANTHER" id="PTHR43884">
    <property type="entry name" value="ACYL-COA DEHYDROGENASE"/>
    <property type="match status" value="1"/>
</dbReference>
<dbReference type="InterPro" id="IPR037069">
    <property type="entry name" value="AcylCoA_DH/ox_N_sf"/>
</dbReference>
<protein>
    <submittedName>
        <fullName evidence="9">Acyl-CoA dehydrogenase family protein</fullName>
    </submittedName>
</protein>
<dbReference type="InterPro" id="IPR009075">
    <property type="entry name" value="AcylCo_DH/oxidase_C"/>
</dbReference>
<dbReference type="Pfam" id="PF00441">
    <property type="entry name" value="Acyl-CoA_dh_1"/>
    <property type="match status" value="1"/>
</dbReference>
<comment type="caution">
    <text evidence="9">The sequence shown here is derived from an EMBL/GenBank/DDBJ whole genome shotgun (WGS) entry which is preliminary data.</text>
</comment>
<dbReference type="RefSeq" id="WP_343892318.1">
    <property type="nucleotide sequence ID" value="NZ_BAAAEH010000057.1"/>
</dbReference>
<feature type="domain" description="Acyl-CoA oxidase/dehydrogenase middle" evidence="7">
    <location>
        <begin position="123"/>
        <end position="210"/>
    </location>
</feature>
<sequence>MNIDLMLKDPLWGAAAVQSVKEISLSYRDEIVECERRGLFPKEAFREMGRRGLLGVVTPTAFGGYGGDAPEYCLTTEAMARYNLVSSQIQIQGQRWLVDWGTDEQKQKYLPGLVAGTLVFSESISERGAASSLKQLKATGRRDGDDWIINAEKIHINLGKESDVSLVYAMAEEGLTAFLVDTHLPGIRREHSNPLGGRLMPTADMYFEDVRIPGSAVLGEPGKGFATFLSTFNVSRLGNASELLGAAQRALADATAYARERQVGTNHVTDFQGIQWILADSYGLLYSASLVRDRAANLVAAGKEHAFEATLAKKVAIDAAEKVINDVFALVGGHGLYHEQPYGQILFDIKTLRIGGGSLEVLRNYVAQQLLKSPDLRGL</sequence>